<dbReference type="SUPFAM" id="SSF82185">
    <property type="entry name" value="Histone H3 K4-specific methyltransferase SET7/9 N-terminal domain"/>
    <property type="match status" value="1"/>
</dbReference>
<keyword evidence="1" id="KW-0677">Repeat</keyword>
<evidence type="ECO:0000313" key="4">
    <source>
        <dbReference type="Proteomes" id="UP001152797"/>
    </source>
</evidence>
<dbReference type="AlphaFoldDB" id="A0A9P1FIN7"/>
<evidence type="ECO:0000313" key="3">
    <source>
        <dbReference type="EMBL" id="CAL1128742.1"/>
    </source>
</evidence>
<protein>
    <submittedName>
        <fullName evidence="2">Uncharacterized protein</fullName>
    </submittedName>
</protein>
<gene>
    <name evidence="2" type="ORF">C1SCF055_LOCUS3699</name>
</gene>
<dbReference type="EMBL" id="CAMXCT010000199">
    <property type="protein sequence ID" value="CAI3975367.1"/>
    <property type="molecule type" value="Genomic_DNA"/>
</dbReference>
<dbReference type="Gene3D" id="2.20.110.10">
    <property type="entry name" value="Histone H3 K4-specific methyltransferase SET7/9 N-terminal domain"/>
    <property type="match status" value="2"/>
</dbReference>
<sequence>MAVQVQLLPGSFVRGPHYAHKPPVSTRRILGLSEVLSGCFVGSAAVAALGRQSFTSRAARGNRQKPKKKRIKTHYGPKKLKSGYWQEDLEIDDDIDVFEWFNAEELLDDPPVAVTDMKEVAKFTIYPDSEPQTYDAPEYRPPPPKLQLAKGLKMPPLLDQCPGRSFTADLQSQVAEFGKGFSMENVDVVISFQALCTMLAFVDGTLTEDMRAKGLNTRRGNEPQRVDLFRVGRLPDAPDAISIGTVWNWVPENATAGSANFNKRSYDVNFQYVVTGRETIGGPPSIREVNDPDHYRILCYSLGDLNVLVRAPLACTMPTIDDSCMPNPGMAVQCSTANERDAGDLWGQNLASKFAEMKLGDVGMIVRGIVDKGFLIDVQELTQEDLKLDRFGKDSLEEEAEVLTGRVAGLLKRIKDVAGCPGCADRVLYLQYCDGELRVILPWSDEELAELENFRDVTDKEVEELVFGPVQGFRKLCHAVMNAAEKALFSGHAFTAAQTFVAGVSRPTKKRELTSDIGRKDFGFAHEEFDAESGFYEGTFKVKLRNGCGVLVEANSGASYTGQFLHERRNGHGLQKWPGQSSYDGDWEHGEKHGKGIYTSSTSTYDGKWAEGLRHGVGKQLYHNGDEYSGAWFKGQCSGPGVYYHADGSEFHGAWASGKRHGAGMWFGPKNQKEQHLYKYGVLVERKILEPGSKPPRGQRAIQPMHSDREVATQKQINMLKETVFDSVPYLGHLSVKDSTIMDLSAPSIRRQQAAANVAEMKIGLWPFDKNATECVTWALGADCGIKEYAKPLQRGSFAMMALTLPMKWQVFQSNEMCCDKTCALVKCQTGFKNKGEKALALTHDECCDMTCAAFTCSGNWSQLARDLYFVQCVPLKPFPVDEAAPAVPDPVAPVTPAPTTPAPVVPTCSTWKCPSDSVVPKSKLELPDPDDATCCDKKLCRDFDCIPGWRRNTGANDSPGDSKEECCTATCQAYHCDLKEGWTSNPDRSHFLVSDAETCCLQTCSRHKCSENWVPKAKQDKAGETDLECCDKTCQLHFCDESAGWKTNVRAASVAANDDISCCTSTCKRHSCGPGWVLDQAKLDEEKDTDEECCKPTCSQHKCDASAGWAEDPAASNRVGSSNSVCCLPTCSQRKCGEGWVPNKLKANDAGASDEECCLKTCKLHTCNAATQLIKKPNIDEVPGATDEECCESESCKKWPDVFQEAKAGCNQTSIHDDCNNMFEKSTEDGLSIFKRCGYLLVSGQVYRCGLVGSPVQCSPA</sequence>
<dbReference type="PANTHER" id="PTHR23084">
    <property type="entry name" value="PHOSPHATIDYLINOSITOL-4-PHOSPHATE 5-KINASE RELATED"/>
    <property type="match status" value="1"/>
</dbReference>
<dbReference type="SMART" id="SM00698">
    <property type="entry name" value="MORN"/>
    <property type="match status" value="5"/>
</dbReference>
<dbReference type="EMBL" id="CAMXCT020000199">
    <property type="protein sequence ID" value="CAL1128742.1"/>
    <property type="molecule type" value="Genomic_DNA"/>
</dbReference>
<reference evidence="3" key="2">
    <citation type="submission" date="2024-04" db="EMBL/GenBank/DDBJ databases">
        <authorList>
            <person name="Chen Y."/>
            <person name="Shah S."/>
            <person name="Dougan E. K."/>
            <person name="Thang M."/>
            <person name="Chan C."/>
        </authorList>
    </citation>
    <scope>NUCLEOTIDE SEQUENCE [LARGE SCALE GENOMIC DNA]</scope>
</reference>
<comment type="caution">
    <text evidence="2">The sequence shown here is derived from an EMBL/GenBank/DDBJ whole genome shotgun (WGS) entry which is preliminary data.</text>
</comment>
<dbReference type="Pfam" id="PF02493">
    <property type="entry name" value="MORN"/>
    <property type="match status" value="5"/>
</dbReference>
<evidence type="ECO:0000256" key="1">
    <source>
        <dbReference type="ARBA" id="ARBA00022737"/>
    </source>
</evidence>
<evidence type="ECO:0000313" key="2">
    <source>
        <dbReference type="EMBL" id="CAI3975367.1"/>
    </source>
</evidence>
<proteinExistence type="predicted"/>
<accession>A0A9P1FIN7</accession>
<dbReference type="PANTHER" id="PTHR23084:SF263">
    <property type="entry name" value="MORN REPEAT-CONTAINING PROTEIN 1"/>
    <property type="match status" value="1"/>
</dbReference>
<dbReference type="Proteomes" id="UP001152797">
    <property type="component" value="Unassembled WGS sequence"/>
</dbReference>
<name>A0A9P1FIN7_9DINO</name>
<keyword evidence="4" id="KW-1185">Reference proteome</keyword>
<reference evidence="2" key="1">
    <citation type="submission" date="2022-10" db="EMBL/GenBank/DDBJ databases">
        <authorList>
            <person name="Chen Y."/>
            <person name="Dougan E. K."/>
            <person name="Chan C."/>
            <person name="Rhodes N."/>
            <person name="Thang M."/>
        </authorList>
    </citation>
    <scope>NUCLEOTIDE SEQUENCE</scope>
</reference>
<organism evidence="2">
    <name type="scientific">Cladocopium goreaui</name>
    <dbReference type="NCBI Taxonomy" id="2562237"/>
    <lineage>
        <taxon>Eukaryota</taxon>
        <taxon>Sar</taxon>
        <taxon>Alveolata</taxon>
        <taxon>Dinophyceae</taxon>
        <taxon>Suessiales</taxon>
        <taxon>Symbiodiniaceae</taxon>
        <taxon>Cladocopium</taxon>
    </lineage>
</organism>
<dbReference type="EMBL" id="CAMXCT030000199">
    <property type="protein sequence ID" value="CAL4762679.1"/>
    <property type="molecule type" value="Genomic_DNA"/>
</dbReference>
<dbReference type="InterPro" id="IPR003409">
    <property type="entry name" value="MORN"/>
</dbReference>
<dbReference type="OrthoDB" id="409220at2759"/>